<dbReference type="RefSeq" id="XP_032819433.1">
    <property type="nucleotide sequence ID" value="XM_032963542.1"/>
</dbReference>
<accession>A0AAJ7TK40</accession>
<evidence type="ECO:0000313" key="2">
    <source>
        <dbReference type="Proteomes" id="UP001318040"/>
    </source>
</evidence>
<gene>
    <name evidence="3" type="primary">LOC116947601</name>
</gene>
<reference evidence="3" key="1">
    <citation type="submission" date="2025-08" db="UniProtKB">
        <authorList>
            <consortium name="RefSeq"/>
        </authorList>
    </citation>
    <scope>IDENTIFICATION</scope>
    <source>
        <tissue evidence="3">Sperm</tissue>
    </source>
</reference>
<proteinExistence type="predicted"/>
<feature type="compositionally biased region" description="Polar residues" evidence="1">
    <location>
        <begin position="186"/>
        <end position="201"/>
    </location>
</feature>
<feature type="compositionally biased region" description="Pro residues" evidence="1">
    <location>
        <begin position="165"/>
        <end position="177"/>
    </location>
</feature>
<evidence type="ECO:0000313" key="3">
    <source>
        <dbReference type="RefSeq" id="XP_032819433.1"/>
    </source>
</evidence>
<protein>
    <submittedName>
        <fullName evidence="3">Bromodomain testis-specific protein-like isoform X2</fullName>
    </submittedName>
</protein>
<dbReference type="AlphaFoldDB" id="A0AAJ7TK40"/>
<feature type="region of interest" description="Disordered" evidence="1">
    <location>
        <begin position="142"/>
        <end position="220"/>
    </location>
</feature>
<organism evidence="2 3">
    <name type="scientific">Petromyzon marinus</name>
    <name type="common">Sea lamprey</name>
    <dbReference type="NCBI Taxonomy" id="7757"/>
    <lineage>
        <taxon>Eukaryota</taxon>
        <taxon>Metazoa</taxon>
        <taxon>Chordata</taxon>
        <taxon>Craniata</taxon>
        <taxon>Vertebrata</taxon>
        <taxon>Cyclostomata</taxon>
        <taxon>Hyperoartia</taxon>
        <taxon>Petromyzontiformes</taxon>
        <taxon>Petromyzontidae</taxon>
        <taxon>Petromyzon</taxon>
    </lineage>
</organism>
<keyword evidence="2" id="KW-1185">Reference proteome</keyword>
<dbReference type="Proteomes" id="UP001318040">
    <property type="component" value="Chromosome 30"/>
</dbReference>
<evidence type="ECO:0000256" key="1">
    <source>
        <dbReference type="SAM" id="MobiDB-lite"/>
    </source>
</evidence>
<sequence length="268" mass="29845">MPLGKADTANIWSEYGPQCKVVQTASAIYLTKTDDKTDTCISGTTCIIESKEMTYLVMCADEKLETICHIEDQTFLQTPDRTLEFESWKGRKMVLSFGDEEELDKLAGSLPPHLVKRKENTTSKISFRNKMHLPKLRWLSGRSLDVQPNIQRKKKQTPEESKAPKPGPPPPKPPPLSTLPSDIVLTMTSTRPRNGGQQQGIASPASPPSPEPTRAQNEDAVQDTKCHLKLQQCPICHCWYPFGDIIWHASACGEHGQRFGPLSAAEHT</sequence>
<name>A0AAJ7TK40_PETMA</name>